<dbReference type="Proteomes" id="UP001168821">
    <property type="component" value="Unassembled WGS sequence"/>
</dbReference>
<dbReference type="GO" id="GO:0005886">
    <property type="term" value="C:plasma membrane"/>
    <property type="evidence" value="ECO:0007669"/>
    <property type="project" value="TreeGrafter"/>
</dbReference>
<dbReference type="SMART" id="SM00215">
    <property type="entry name" value="VWC_out"/>
    <property type="match status" value="1"/>
</dbReference>
<organism evidence="3 4">
    <name type="scientific">Zophobas morio</name>
    <dbReference type="NCBI Taxonomy" id="2755281"/>
    <lineage>
        <taxon>Eukaryota</taxon>
        <taxon>Metazoa</taxon>
        <taxon>Ecdysozoa</taxon>
        <taxon>Arthropoda</taxon>
        <taxon>Hexapoda</taxon>
        <taxon>Insecta</taxon>
        <taxon>Pterygota</taxon>
        <taxon>Neoptera</taxon>
        <taxon>Endopterygota</taxon>
        <taxon>Coleoptera</taxon>
        <taxon>Polyphaga</taxon>
        <taxon>Cucujiformia</taxon>
        <taxon>Tenebrionidae</taxon>
        <taxon>Zophobas</taxon>
    </lineage>
</organism>
<dbReference type="SUPFAM" id="SSF57603">
    <property type="entry name" value="FnI-like domain"/>
    <property type="match status" value="1"/>
</dbReference>
<evidence type="ECO:0000259" key="2">
    <source>
        <dbReference type="PROSITE" id="PS51252"/>
    </source>
</evidence>
<dbReference type="PANTHER" id="PTHR46439">
    <property type="entry name" value="CYSTEINE-RICH MOTOR NEURON 1 PROTEIN"/>
    <property type="match status" value="1"/>
</dbReference>
<dbReference type="PANTHER" id="PTHR46439:SF1">
    <property type="entry name" value="CYSTEINE-RICH MOTOR NEURON 1 PROTEIN"/>
    <property type="match status" value="1"/>
</dbReference>
<comment type="caution">
    <text evidence="3">The sequence shown here is derived from an EMBL/GenBank/DDBJ whole genome shotgun (WGS) entry which is preliminary data.</text>
</comment>
<dbReference type="GO" id="GO:0004867">
    <property type="term" value="F:serine-type endopeptidase inhibitor activity"/>
    <property type="evidence" value="ECO:0007669"/>
    <property type="project" value="InterPro"/>
</dbReference>
<protein>
    <recommendedName>
        <fullName evidence="2">Antistasin-like domain-containing protein</fullName>
    </recommendedName>
</protein>
<accession>A0AA38MNM6</accession>
<proteinExistence type="predicted"/>
<keyword evidence="1" id="KW-0472">Membrane</keyword>
<reference evidence="3" key="1">
    <citation type="journal article" date="2023" name="G3 (Bethesda)">
        <title>Whole genome assemblies of Zophobas morio and Tenebrio molitor.</title>
        <authorList>
            <person name="Kaur S."/>
            <person name="Stinson S.A."/>
            <person name="diCenzo G.C."/>
        </authorList>
    </citation>
    <scope>NUCLEOTIDE SEQUENCE</scope>
    <source>
        <strain evidence="3">QUZm001</strain>
    </source>
</reference>
<dbReference type="Pfam" id="PF22936">
    <property type="entry name" value="Pol_BBD"/>
    <property type="match status" value="1"/>
</dbReference>
<keyword evidence="1" id="KW-1133">Transmembrane helix</keyword>
<gene>
    <name evidence="3" type="ORF">Zmor_006657</name>
</gene>
<dbReference type="PROSITE" id="PS51252">
    <property type="entry name" value="ANTISTASIN"/>
    <property type="match status" value="1"/>
</dbReference>
<dbReference type="Pfam" id="PF02822">
    <property type="entry name" value="Antistasin"/>
    <property type="match status" value="1"/>
</dbReference>
<dbReference type="EMBL" id="JALNTZ010000002">
    <property type="protein sequence ID" value="KAJ3662302.1"/>
    <property type="molecule type" value="Genomic_DNA"/>
</dbReference>
<dbReference type="InterPro" id="IPR001007">
    <property type="entry name" value="VWF_dom"/>
</dbReference>
<keyword evidence="1" id="KW-0812">Transmembrane</keyword>
<dbReference type="InterPro" id="IPR054722">
    <property type="entry name" value="PolX-like_BBD"/>
</dbReference>
<dbReference type="InterPro" id="IPR052624">
    <property type="entry name" value="CRIM1"/>
</dbReference>
<dbReference type="Gene3D" id="2.10.70.10">
    <property type="entry name" value="Complement Module, domain 1"/>
    <property type="match status" value="1"/>
</dbReference>
<evidence type="ECO:0000313" key="3">
    <source>
        <dbReference type="EMBL" id="KAJ3662302.1"/>
    </source>
</evidence>
<feature type="domain" description="Antistasin-like" evidence="2">
    <location>
        <begin position="445"/>
        <end position="470"/>
    </location>
</feature>
<name>A0AA38MNM6_9CUCU</name>
<evidence type="ECO:0000313" key="4">
    <source>
        <dbReference type="Proteomes" id="UP001168821"/>
    </source>
</evidence>
<evidence type="ECO:0000256" key="1">
    <source>
        <dbReference type="SAM" id="Phobius"/>
    </source>
</evidence>
<feature type="transmembrane region" description="Helical" evidence="1">
    <location>
        <begin position="540"/>
        <end position="564"/>
    </location>
</feature>
<keyword evidence="4" id="KW-1185">Reference proteome</keyword>
<sequence>MKCEHCGRRNHQKGDCYYYKRMLTKQEQNPGDIQPPQSKLANTDHFAFMMTSCDENLQNDTPDSVVFILDSGATDHMINRDDFFTSWSVLSPPLQVAVAKTGEFMTATKRGLIHVTTTLGFTGTLQDVLFTPQATTNLLSIRRIQESGMKVVFDQGVQVQDKTGKTILTDVHGAPPIESCPHDSIQIEDTCKCDPTFCKKPICQYELNIAINGSDTPGSCCTIYSCDGCGNDTLLQDKCPCAPGAIFNSRGECKCVDPHKKLVNNECVCEPELCELPQICGANYVSVTEHDECCSRNKCIKCPEDSFATNLNDDAVEDKCVCYPCKNKECGANETVVIMEHGNDFPGSCCDIYKCESSCDVMFGDGGVWETPDGQKCNCQRGIAFCDKQNEDESFNLCHKEGRVYKHNESWMLDNCTNCTCFNGETKCIAHMCEVLEGHLKKPECQPLNCSKVCPDGYKLNKRGCQICKCNYPYKYDDILQKYNITKNQLKDIVDEYFIRNKTEPLTETNFITTTIATDNVSEEYHNVTPLDNSGARQTLYYVTWAVIGFIIGLALTIIITCAMRWCSKRKKGSYDTNPARSTIYERMNLTTGALFNNNYIGNDHKNEHNLKGTV</sequence>
<dbReference type="InterPro" id="IPR004094">
    <property type="entry name" value="Antistasin-like"/>
</dbReference>
<dbReference type="AlphaFoldDB" id="A0AA38MNM6"/>